<keyword evidence="3" id="KW-1003">Cell membrane</keyword>
<keyword evidence="10" id="KW-1185">Reference proteome</keyword>
<evidence type="ECO:0000313" key="9">
    <source>
        <dbReference type="EMBL" id="MBK1706732.1"/>
    </source>
</evidence>
<dbReference type="InterPro" id="IPR012809">
    <property type="entry name" value="ECF_CbiQ"/>
</dbReference>
<evidence type="ECO:0000256" key="7">
    <source>
        <dbReference type="SAM" id="MobiDB-lite"/>
    </source>
</evidence>
<dbReference type="InterPro" id="IPR051611">
    <property type="entry name" value="ECF_transporter_component"/>
</dbReference>
<feature type="region of interest" description="Disordered" evidence="7">
    <location>
        <begin position="1"/>
        <end position="25"/>
    </location>
</feature>
<evidence type="ECO:0000256" key="4">
    <source>
        <dbReference type="ARBA" id="ARBA00022692"/>
    </source>
</evidence>
<keyword evidence="4 8" id="KW-0812">Transmembrane</keyword>
<comment type="similarity">
    <text evidence="2">Belongs to the CbiQ family.</text>
</comment>
<organism evidence="9 10">
    <name type="scientific">Halochromatium glycolicum</name>
    <dbReference type="NCBI Taxonomy" id="85075"/>
    <lineage>
        <taxon>Bacteria</taxon>
        <taxon>Pseudomonadati</taxon>
        <taxon>Pseudomonadota</taxon>
        <taxon>Gammaproteobacteria</taxon>
        <taxon>Chromatiales</taxon>
        <taxon>Chromatiaceae</taxon>
        <taxon>Halochromatium</taxon>
    </lineage>
</organism>
<evidence type="ECO:0000256" key="8">
    <source>
        <dbReference type="SAM" id="Phobius"/>
    </source>
</evidence>
<dbReference type="NCBIfam" id="TIGR02454">
    <property type="entry name" value="ECF_T_CbiQ"/>
    <property type="match status" value="1"/>
</dbReference>
<dbReference type="GO" id="GO:0006824">
    <property type="term" value="P:cobalt ion transport"/>
    <property type="evidence" value="ECO:0007669"/>
    <property type="project" value="InterPro"/>
</dbReference>
<feature type="transmembrane region" description="Helical" evidence="8">
    <location>
        <begin position="242"/>
        <end position="262"/>
    </location>
</feature>
<name>A0AAJ0XCC2_9GAMM</name>
<dbReference type="CDD" id="cd16914">
    <property type="entry name" value="EcfT"/>
    <property type="match status" value="1"/>
</dbReference>
<evidence type="ECO:0000256" key="6">
    <source>
        <dbReference type="ARBA" id="ARBA00023136"/>
    </source>
</evidence>
<evidence type="ECO:0000256" key="1">
    <source>
        <dbReference type="ARBA" id="ARBA00004651"/>
    </source>
</evidence>
<reference evidence="9" key="2">
    <citation type="journal article" date="2020" name="Microorganisms">
        <title>Osmotic Adaptation and Compatible Solute Biosynthesis of Phototrophic Bacteria as Revealed from Genome Analyses.</title>
        <authorList>
            <person name="Imhoff J.F."/>
            <person name="Rahn T."/>
            <person name="Kunzel S."/>
            <person name="Keller A."/>
            <person name="Neulinger S.C."/>
        </authorList>
    </citation>
    <scope>NUCLEOTIDE SEQUENCE</scope>
    <source>
        <strain evidence="9">DSM 11080</strain>
    </source>
</reference>
<proteinExistence type="inferred from homology"/>
<evidence type="ECO:0000313" key="10">
    <source>
        <dbReference type="Proteomes" id="UP001296776"/>
    </source>
</evidence>
<evidence type="ECO:0000256" key="2">
    <source>
        <dbReference type="ARBA" id="ARBA00008564"/>
    </source>
</evidence>
<dbReference type="AlphaFoldDB" id="A0AAJ0XCC2"/>
<accession>A0AAJ0XCC2</accession>
<protein>
    <submittedName>
        <fullName evidence="9">Cobalt ECF transporter T component CbiQ</fullName>
    </submittedName>
</protein>
<comment type="caution">
    <text evidence="9">The sequence shown here is derived from an EMBL/GenBank/DDBJ whole genome shotgun (WGS) entry which is preliminary data.</text>
</comment>
<comment type="subcellular location">
    <subcellularLocation>
        <location evidence="1">Cell membrane</location>
        <topology evidence="1">Multi-pass membrane protein</topology>
    </subcellularLocation>
</comment>
<dbReference type="Pfam" id="PF02361">
    <property type="entry name" value="CbiQ"/>
    <property type="match status" value="1"/>
</dbReference>
<dbReference type="RefSeq" id="WP_200348202.1">
    <property type="nucleotide sequence ID" value="NZ_NRSJ01000049.1"/>
</dbReference>
<reference evidence="9" key="1">
    <citation type="submission" date="2017-08" db="EMBL/GenBank/DDBJ databases">
        <authorList>
            <person name="Imhoff J.F."/>
            <person name="Rahn T."/>
            <person name="Kuenzel S."/>
            <person name="Neulinger S.C."/>
        </authorList>
    </citation>
    <scope>NUCLEOTIDE SEQUENCE</scope>
    <source>
        <strain evidence="9">DSM 11080</strain>
    </source>
</reference>
<dbReference type="Proteomes" id="UP001296776">
    <property type="component" value="Unassembled WGS sequence"/>
</dbReference>
<keyword evidence="5 8" id="KW-1133">Transmembrane helix</keyword>
<keyword evidence="6 8" id="KW-0472">Membrane</keyword>
<evidence type="ECO:0000256" key="5">
    <source>
        <dbReference type="ARBA" id="ARBA00022989"/>
    </source>
</evidence>
<dbReference type="EMBL" id="NRSJ01000049">
    <property type="protein sequence ID" value="MBK1706732.1"/>
    <property type="molecule type" value="Genomic_DNA"/>
</dbReference>
<feature type="transmembrane region" description="Helical" evidence="8">
    <location>
        <begin position="83"/>
        <end position="104"/>
    </location>
</feature>
<feature type="transmembrane region" description="Helical" evidence="8">
    <location>
        <begin position="116"/>
        <end position="135"/>
    </location>
</feature>
<evidence type="ECO:0000256" key="3">
    <source>
        <dbReference type="ARBA" id="ARBA00022475"/>
    </source>
</evidence>
<dbReference type="PANTHER" id="PTHR34857">
    <property type="entry name" value="SLL0384 PROTEIN"/>
    <property type="match status" value="1"/>
</dbReference>
<feature type="transmembrane region" description="Helical" evidence="8">
    <location>
        <begin position="53"/>
        <end position="71"/>
    </location>
</feature>
<gene>
    <name evidence="9" type="primary">cbiQ</name>
    <name evidence="9" type="ORF">CKO40_19840</name>
</gene>
<dbReference type="InterPro" id="IPR003339">
    <property type="entry name" value="ABC/ECF_trnsptr_transmembrane"/>
</dbReference>
<sequence>MSHLGDPSAPLLGAGDRTHPARGPIQTLDPRARILAVIGFAGVVILLDQPVALGVALALALTVAALARLPLRRTLRQLAAMDAFVLLMLLMLPFTTPGHALFALGPLTASAEGLRLAVDIALTANAILLMLLALVGELDPVVIGHALHRLRMPTVLVQLLQFTVRYVGLIDAELDRMRIAMRARGFVPGTNWHTYRSLGYALGMLLVRSLERAERVLCAMKCRGFSGRFPVLDTLHFRRIDAGLAALTMLALTGLLLLEWRLG</sequence>
<dbReference type="PANTHER" id="PTHR34857:SF2">
    <property type="entry name" value="SLL0384 PROTEIN"/>
    <property type="match status" value="1"/>
</dbReference>
<dbReference type="GO" id="GO:0043190">
    <property type="term" value="C:ATP-binding cassette (ABC) transporter complex"/>
    <property type="evidence" value="ECO:0007669"/>
    <property type="project" value="InterPro"/>
</dbReference>